<keyword evidence="20" id="KW-1185">Reference proteome</keyword>
<evidence type="ECO:0000256" key="8">
    <source>
        <dbReference type="ARBA" id="ARBA00022705"/>
    </source>
</evidence>
<evidence type="ECO:0000256" key="13">
    <source>
        <dbReference type="ARBA" id="ARBA00023125"/>
    </source>
</evidence>
<comment type="catalytic activity">
    <reaction evidence="16 17">
        <text>DNA(n) + a 2'-deoxyribonucleoside 5'-triphosphate = DNA(n+1) + diphosphate</text>
        <dbReference type="Rhea" id="RHEA:22508"/>
        <dbReference type="Rhea" id="RHEA-COMP:17339"/>
        <dbReference type="Rhea" id="RHEA-COMP:17340"/>
        <dbReference type="ChEBI" id="CHEBI:33019"/>
        <dbReference type="ChEBI" id="CHEBI:61560"/>
        <dbReference type="ChEBI" id="CHEBI:173112"/>
        <dbReference type="EC" id="2.7.7.7"/>
    </reaction>
</comment>
<dbReference type="GO" id="GO:0006261">
    <property type="term" value="P:DNA-templated DNA replication"/>
    <property type="evidence" value="ECO:0007669"/>
    <property type="project" value="UniProtKB-UniRule"/>
</dbReference>
<dbReference type="GO" id="GO:0003684">
    <property type="term" value="F:damaged DNA binding"/>
    <property type="evidence" value="ECO:0007669"/>
    <property type="project" value="InterPro"/>
</dbReference>
<dbReference type="EC" id="2.7.7.7" evidence="17"/>
<dbReference type="SUPFAM" id="SSF56672">
    <property type="entry name" value="DNA/RNA polymerases"/>
    <property type="match status" value="1"/>
</dbReference>
<keyword evidence="4 17" id="KW-0515">Mutator protein</keyword>
<dbReference type="NCBIfam" id="NF002751">
    <property type="entry name" value="PRK02794.1"/>
    <property type="match status" value="1"/>
</dbReference>
<accession>A0A3L7JAD4</accession>
<dbReference type="NCBIfam" id="NF002677">
    <property type="entry name" value="PRK02406.1"/>
    <property type="match status" value="1"/>
</dbReference>
<sequence length="440" mass="48079">MLDISKGLCRDCLRTQTSETRRCPHCGSPRLLRHPELGTLSLVHVDCDAFYASIEKRDRPELAGVPVIVGGGKRGVVTTACYQARISGVRSAMPMFKALKLCPNATVVRPDMAKYAAVGREIRAMMRDLTPLVQPVSIDEAFLDLAGTERLHGAPPAYVLATFANRVQADIGITVSVGLSHNKFLAKMASDLDKPRGYSVIGRSETLEFLAGQSVGRLPGVGPAFQATLRRDGIEHVRDLQAVSEETLLRRYGSGGVRLKALSQGRDDRKVVPDTQRKSLSSETTFNSDISALEELVPILRSLSEKIAAKLKEEALAGQTVVLKLKTADFRGRTRNRTLADPTRRPGRIFDTALDMLRREADGTAFRLIGVGVAELISDTYADPPDLVDPRAERIARAEETIDTLRRRFGGAVVETGYTFGHKISRGANFAPKEDDETGE</sequence>
<dbReference type="Pfam" id="PF11799">
    <property type="entry name" value="IMS_C"/>
    <property type="match status" value="1"/>
</dbReference>
<dbReference type="Proteomes" id="UP000281094">
    <property type="component" value="Unassembled WGS sequence"/>
</dbReference>
<keyword evidence="14 17" id="KW-0234">DNA repair</keyword>
<dbReference type="PANTHER" id="PTHR11076">
    <property type="entry name" value="DNA REPAIR POLYMERASE UMUC / TRANSFERASE FAMILY MEMBER"/>
    <property type="match status" value="1"/>
</dbReference>
<dbReference type="InterPro" id="IPR043502">
    <property type="entry name" value="DNA/RNA_pol_sf"/>
</dbReference>
<feature type="domain" description="UmuC" evidence="18">
    <location>
        <begin position="42"/>
        <end position="222"/>
    </location>
</feature>
<evidence type="ECO:0000256" key="2">
    <source>
        <dbReference type="ARBA" id="ARBA00010945"/>
    </source>
</evidence>
<evidence type="ECO:0000256" key="15">
    <source>
        <dbReference type="ARBA" id="ARBA00025589"/>
    </source>
</evidence>
<dbReference type="GO" id="GO:0006281">
    <property type="term" value="P:DNA repair"/>
    <property type="evidence" value="ECO:0007669"/>
    <property type="project" value="UniProtKB-UniRule"/>
</dbReference>
<evidence type="ECO:0000256" key="3">
    <source>
        <dbReference type="ARBA" id="ARBA00011245"/>
    </source>
</evidence>
<feature type="active site" evidence="17">
    <location>
        <position position="140"/>
    </location>
</feature>
<evidence type="ECO:0000256" key="4">
    <source>
        <dbReference type="ARBA" id="ARBA00022457"/>
    </source>
</evidence>
<keyword evidence="6 17" id="KW-0808">Transferase</keyword>
<evidence type="ECO:0000256" key="9">
    <source>
        <dbReference type="ARBA" id="ARBA00022723"/>
    </source>
</evidence>
<evidence type="ECO:0000259" key="18">
    <source>
        <dbReference type="PROSITE" id="PS50173"/>
    </source>
</evidence>
<dbReference type="Gene3D" id="1.10.150.20">
    <property type="entry name" value="5' to 3' exonuclease, C-terminal subdomain"/>
    <property type="match status" value="1"/>
</dbReference>
<feature type="binding site" evidence="17">
    <location>
        <position position="46"/>
    </location>
    <ligand>
        <name>Mg(2+)</name>
        <dbReference type="ChEBI" id="CHEBI:18420"/>
    </ligand>
</feature>
<keyword evidence="13 17" id="KW-0238">DNA-binding</keyword>
<evidence type="ECO:0000256" key="6">
    <source>
        <dbReference type="ARBA" id="ARBA00022679"/>
    </source>
</evidence>
<dbReference type="GO" id="GO:0042276">
    <property type="term" value="P:error-prone translesion synthesis"/>
    <property type="evidence" value="ECO:0007669"/>
    <property type="project" value="TreeGrafter"/>
</dbReference>
<keyword evidence="12 17" id="KW-0239">DNA-directed DNA polymerase</keyword>
<keyword evidence="7 17" id="KW-0548">Nucleotidyltransferase</keyword>
<comment type="function">
    <text evidence="15 17">Poorly processive, error-prone DNA polymerase involved in untargeted mutagenesis. Copies undamaged DNA at stalled replication forks, which arise in vivo from mismatched or misaligned primer ends. These misaligned primers can be extended by PolIV. Exhibits no 3'-5' exonuclease (proofreading) activity. May be involved in translesional synthesis, in conjunction with the beta clamp from PolIII.</text>
</comment>
<comment type="cofactor">
    <cofactor evidence="17">
        <name>Mg(2+)</name>
        <dbReference type="ChEBI" id="CHEBI:18420"/>
    </cofactor>
    <text evidence="17">Binds 2 magnesium ions per subunit.</text>
</comment>
<dbReference type="GO" id="GO:0003887">
    <property type="term" value="F:DNA-directed DNA polymerase activity"/>
    <property type="evidence" value="ECO:0007669"/>
    <property type="project" value="UniProtKB-UniRule"/>
</dbReference>
<dbReference type="Gene3D" id="3.30.70.270">
    <property type="match status" value="1"/>
</dbReference>
<dbReference type="InterPro" id="IPR017961">
    <property type="entry name" value="DNA_pol_Y-fam_little_finger"/>
</dbReference>
<keyword evidence="8 17" id="KW-0235">DNA replication</keyword>
<evidence type="ECO:0000256" key="1">
    <source>
        <dbReference type="ARBA" id="ARBA00004496"/>
    </source>
</evidence>
<dbReference type="RefSeq" id="WP_121644672.1">
    <property type="nucleotide sequence ID" value="NZ_RCWN01000001.1"/>
</dbReference>
<dbReference type="EMBL" id="RCWN01000001">
    <property type="protein sequence ID" value="RLQ87707.1"/>
    <property type="molecule type" value="Genomic_DNA"/>
</dbReference>
<dbReference type="FunFam" id="3.40.1170.60:FF:000001">
    <property type="entry name" value="DNA polymerase IV"/>
    <property type="match status" value="1"/>
</dbReference>
<gene>
    <name evidence="17" type="primary">dinB</name>
    <name evidence="19" type="ORF">D8780_05300</name>
</gene>
<dbReference type="InterPro" id="IPR050116">
    <property type="entry name" value="DNA_polymerase-Y"/>
</dbReference>
<evidence type="ECO:0000313" key="19">
    <source>
        <dbReference type="EMBL" id="RLQ87707.1"/>
    </source>
</evidence>
<evidence type="ECO:0000313" key="20">
    <source>
        <dbReference type="Proteomes" id="UP000281094"/>
    </source>
</evidence>
<dbReference type="CDD" id="cd03586">
    <property type="entry name" value="PolY_Pol_IV_kappa"/>
    <property type="match status" value="1"/>
</dbReference>
<protein>
    <recommendedName>
        <fullName evidence="17">DNA polymerase IV</fullName>
        <shortName evidence="17">Pol IV</shortName>
        <ecNumber evidence="17">2.7.7.7</ecNumber>
    </recommendedName>
</protein>
<organism evidence="19 20">
    <name type="scientific">Notoacmeibacter ruber</name>
    <dbReference type="NCBI Taxonomy" id="2670375"/>
    <lineage>
        <taxon>Bacteria</taxon>
        <taxon>Pseudomonadati</taxon>
        <taxon>Pseudomonadota</taxon>
        <taxon>Alphaproteobacteria</taxon>
        <taxon>Hyphomicrobiales</taxon>
        <taxon>Notoacmeibacteraceae</taxon>
        <taxon>Notoacmeibacter</taxon>
    </lineage>
</organism>
<evidence type="ECO:0000256" key="14">
    <source>
        <dbReference type="ARBA" id="ARBA00023204"/>
    </source>
</evidence>
<evidence type="ECO:0000256" key="17">
    <source>
        <dbReference type="HAMAP-Rule" id="MF_01113"/>
    </source>
</evidence>
<dbReference type="GO" id="GO:0009432">
    <property type="term" value="P:SOS response"/>
    <property type="evidence" value="ECO:0007669"/>
    <property type="project" value="TreeGrafter"/>
</dbReference>
<comment type="subunit">
    <text evidence="3 17">Monomer.</text>
</comment>
<keyword evidence="11 17" id="KW-0460">Magnesium</keyword>
<dbReference type="AlphaFoldDB" id="A0A3L7JAD4"/>
<dbReference type="Pfam" id="PF00817">
    <property type="entry name" value="IMS"/>
    <property type="match status" value="1"/>
</dbReference>
<keyword evidence="10 17" id="KW-0227">DNA damage</keyword>
<dbReference type="FunFam" id="3.30.1490.100:FF:000004">
    <property type="entry name" value="DNA polymerase IV"/>
    <property type="match status" value="1"/>
</dbReference>
<evidence type="ECO:0000256" key="11">
    <source>
        <dbReference type="ARBA" id="ARBA00022842"/>
    </source>
</evidence>
<proteinExistence type="inferred from homology"/>
<evidence type="ECO:0000256" key="5">
    <source>
        <dbReference type="ARBA" id="ARBA00022490"/>
    </source>
</evidence>
<dbReference type="SUPFAM" id="SSF100879">
    <property type="entry name" value="Lesion bypass DNA polymerase (Y-family), little finger domain"/>
    <property type="match status" value="1"/>
</dbReference>
<dbReference type="GO" id="GO:0000287">
    <property type="term" value="F:magnesium ion binding"/>
    <property type="evidence" value="ECO:0007669"/>
    <property type="project" value="UniProtKB-UniRule"/>
</dbReference>
<dbReference type="Gene3D" id="3.30.1490.100">
    <property type="entry name" value="DNA polymerase, Y-family, little finger domain"/>
    <property type="match status" value="1"/>
</dbReference>
<keyword evidence="5 17" id="KW-0963">Cytoplasm</keyword>
<evidence type="ECO:0000256" key="10">
    <source>
        <dbReference type="ARBA" id="ARBA00022763"/>
    </source>
</evidence>
<comment type="caution">
    <text evidence="19">The sequence shown here is derived from an EMBL/GenBank/DDBJ whole genome shotgun (WGS) entry which is preliminary data.</text>
</comment>
<dbReference type="InterPro" id="IPR001126">
    <property type="entry name" value="UmuC"/>
</dbReference>
<dbReference type="PANTHER" id="PTHR11076:SF33">
    <property type="entry name" value="DNA POLYMERASE KAPPA"/>
    <property type="match status" value="1"/>
</dbReference>
<evidence type="ECO:0000256" key="7">
    <source>
        <dbReference type="ARBA" id="ARBA00022695"/>
    </source>
</evidence>
<reference evidence="19 20" key="1">
    <citation type="submission" date="2018-10" db="EMBL/GenBank/DDBJ databases">
        <title>Notoacmeibacter sp. M2BS9Y-3-1, whole genome shotgun sequence.</title>
        <authorList>
            <person name="Tuo L."/>
        </authorList>
    </citation>
    <scope>NUCLEOTIDE SEQUENCE [LARGE SCALE GENOMIC DNA]</scope>
    <source>
        <strain evidence="19 20">M2BS9Y-3-1</strain>
    </source>
</reference>
<dbReference type="InterPro" id="IPR036775">
    <property type="entry name" value="DNA_pol_Y-fam_lit_finger_sf"/>
</dbReference>
<comment type="similarity">
    <text evidence="2 17">Belongs to the DNA polymerase type-Y family.</text>
</comment>
<feature type="binding site" evidence="17">
    <location>
        <position position="139"/>
    </location>
    <ligand>
        <name>Mg(2+)</name>
        <dbReference type="ChEBI" id="CHEBI:18420"/>
    </ligand>
</feature>
<dbReference type="InterPro" id="IPR043128">
    <property type="entry name" value="Rev_trsase/Diguanyl_cyclase"/>
</dbReference>
<dbReference type="Gene3D" id="3.40.1170.60">
    <property type="match status" value="1"/>
</dbReference>
<feature type="site" description="Substrate discrimination" evidence="17">
    <location>
        <position position="51"/>
    </location>
</feature>
<comment type="subcellular location">
    <subcellularLocation>
        <location evidence="1 17">Cytoplasm</location>
    </subcellularLocation>
</comment>
<evidence type="ECO:0000256" key="12">
    <source>
        <dbReference type="ARBA" id="ARBA00022932"/>
    </source>
</evidence>
<dbReference type="HAMAP" id="MF_01113">
    <property type="entry name" value="DNApol_IV"/>
    <property type="match status" value="1"/>
</dbReference>
<keyword evidence="9 17" id="KW-0479">Metal-binding</keyword>
<evidence type="ECO:0000256" key="16">
    <source>
        <dbReference type="ARBA" id="ARBA00049244"/>
    </source>
</evidence>
<name>A0A3L7JAD4_9HYPH</name>
<dbReference type="GO" id="GO:0005829">
    <property type="term" value="C:cytosol"/>
    <property type="evidence" value="ECO:0007669"/>
    <property type="project" value="TreeGrafter"/>
</dbReference>
<dbReference type="PROSITE" id="PS50173">
    <property type="entry name" value="UMUC"/>
    <property type="match status" value="1"/>
</dbReference>
<dbReference type="InterPro" id="IPR022880">
    <property type="entry name" value="DNApol_IV"/>
</dbReference>